<reference evidence="3" key="1">
    <citation type="submission" date="2017-09" db="EMBL/GenBank/DDBJ databases">
        <title>Depth-based differentiation of microbial function through sediment-hosted aquifers and enrichment of novel symbionts in the deep terrestrial subsurface.</title>
        <authorList>
            <person name="Probst A.J."/>
            <person name="Ladd B."/>
            <person name="Jarett J.K."/>
            <person name="Geller-Mcgrath D.E."/>
            <person name="Sieber C.M.K."/>
            <person name="Emerson J.B."/>
            <person name="Anantharaman K."/>
            <person name="Thomas B.C."/>
            <person name="Malmstrom R."/>
            <person name="Stieglmeier M."/>
            <person name="Klingl A."/>
            <person name="Woyke T."/>
            <person name="Ryan C.M."/>
            <person name="Banfield J.F."/>
        </authorList>
    </citation>
    <scope>NUCLEOTIDE SEQUENCE [LARGE SCALE GENOMIC DNA]</scope>
</reference>
<keyword evidence="1" id="KW-0812">Transmembrane</keyword>
<evidence type="ECO:0000313" key="3">
    <source>
        <dbReference type="Proteomes" id="UP000229749"/>
    </source>
</evidence>
<dbReference type="AlphaFoldDB" id="A0A2M7XFY6"/>
<gene>
    <name evidence="2" type="ORF">CO172_03555</name>
</gene>
<organism evidence="2 3">
    <name type="scientific">Candidatus Uhrbacteria bacterium CG_4_9_14_3_um_filter_36_7</name>
    <dbReference type="NCBI Taxonomy" id="1975033"/>
    <lineage>
        <taxon>Bacteria</taxon>
        <taxon>Candidatus Uhriibacteriota</taxon>
    </lineage>
</organism>
<proteinExistence type="predicted"/>
<keyword evidence="1" id="KW-0472">Membrane</keyword>
<protein>
    <submittedName>
        <fullName evidence="2">Uncharacterized protein</fullName>
    </submittedName>
</protein>
<accession>A0A2M7XFY6</accession>
<evidence type="ECO:0000256" key="1">
    <source>
        <dbReference type="SAM" id="Phobius"/>
    </source>
</evidence>
<keyword evidence="1" id="KW-1133">Transmembrane helix</keyword>
<dbReference type="Proteomes" id="UP000229749">
    <property type="component" value="Unassembled WGS sequence"/>
</dbReference>
<sequence>MVRIHPGPPYDSDFIMIFISLALLMISSGLILMVYARKQQKAEMVTGAIGLWGAGILLLIAFVVFLFLDFNV</sequence>
<comment type="caution">
    <text evidence="2">The sequence shown here is derived from an EMBL/GenBank/DDBJ whole genome shotgun (WGS) entry which is preliminary data.</text>
</comment>
<dbReference type="EMBL" id="PFWS01000054">
    <property type="protein sequence ID" value="PJA46787.1"/>
    <property type="molecule type" value="Genomic_DNA"/>
</dbReference>
<name>A0A2M7XFY6_9BACT</name>
<evidence type="ECO:0000313" key="2">
    <source>
        <dbReference type="EMBL" id="PJA46787.1"/>
    </source>
</evidence>
<feature type="transmembrane region" description="Helical" evidence="1">
    <location>
        <begin position="48"/>
        <end position="68"/>
    </location>
</feature>
<feature type="transmembrane region" description="Helical" evidence="1">
    <location>
        <begin position="14"/>
        <end position="36"/>
    </location>
</feature>